<gene>
    <name evidence="1" type="ORF">Moror_9373</name>
</gene>
<dbReference type="AlphaFoldDB" id="V2X0U8"/>
<protein>
    <submittedName>
        <fullName evidence="1">Uncharacterized protein</fullName>
    </submittedName>
</protein>
<dbReference type="HOGENOM" id="CLU_025147_0_0_1"/>
<evidence type="ECO:0000313" key="1">
    <source>
        <dbReference type="EMBL" id="ESK86075.1"/>
    </source>
</evidence>
<reference evidence="1 2" key="1">
    <citation type="journal article" date="2014" name="BMC Genomics">
        <title>Genome and secretome analysis of the hemibiotrophic fungal pathogen, Moniliophthora roreri, which causes frosty pod rot disease of cacao: mechanisms of the biotrophic and necrotrophic phases.</title>
        <authorList>
            <person name="Meinhardt L.W."/>
            <person name="Costa G.G.L."/>
            <person name="Thomazella D.P.T."/>
            <person name="Teixeira P.J.P.L."/>
            <person name="Carazzolle M.F."/>
            <person name="Schuster S.C."/>
            <person name="Carlson J.E."/>
            <person name="Guiltinan M.J."/>
            <person name="Mieczkowski P."/>
            <person name="Farmer A."/>
            <person name="Ramaraj T."/>
            <person name="Crozier J."/>
            <person name="Davis R.E."/>
            <person name="Shao J."/>
            <person name="Melnick R.L."/>
            <person name="Pereira G.A.G."/>
            <person name="Bailey B.A."/>
        </authorList>
    </citation>
    <scope>NUCLEOTIDE SEQUENCE [LARGE SCALE GENOMIC DNA]</scope>
    <source>
        <strain evidence="1 2">MCA 2997</strain>
    </source>
</reference>
<accession>V2X0U8</accession>
<dbReference type="KEGG" id="mrr:Moror_9373"/>
<dbReference type="OrthoDB" id="3038000at2759"/>
<comment type="caution">
    <text evidence="1">The sequence shown here is derived from an EMBL/GenBank/DDBJ whole genome shotgun (WGS) entry which is preliminary data.</text>
</comment>
<evidence type="ECO:0000313" key="2">
    <source>
        <dbReference type="Proteomes" id="UP000017559"/>
    </source>
</evidence>
<proteinExistence type="predicted"/>
<organism evidence="1 2">
    <name type="scientific">Moniliophthora roreri (strain MCA 2997)</name>
    <name type="common">Cocoa frosty pod rot fungus</name>
    <name type="synonym">Crinipellis roreri</name>
    <dbReference type="NCBI Taxonomy" id="1381753"/>
    <lineage>
        <taxon>Eukaryota</taxon>
        <taxon>Fungi</taxon>
        <taxon>Dikarya</taxon>
        <taxon>Basidiomycota</taxon>
        <taxon>Agaricomycotina</taxon>
        <taxon>Agaricomycetes</taxon>
        <taxon>Agaricomycetidae</taxon>
        <taxon>Agaricales</taxon>
        <taxon>Marasmiineae</taxon>
        <taxon>Marasmiaceae</taxon>
        <taxon>Moniliophthora</taxon>
    </lineage>
</organism>
<sequence>MASIQGSSNFRIHNSQLTIVKGPQQNTTHIHNNQVVHHEKEPMIQNEYRRVRCSEAYLTRLVSISDTYHYDGPLWSRNQKLVVRRTFSLARVRGEDKGAEFLYVGYSGPEAFKAFKQDFARYSTIKFVRNPNVAQLLGYNDQRGLPALIFYDALIPLNHVLSRRSQVSWILRAYFRFQLGVTKMFKNGSDYFDTDELWIEPRSGALRRGPYVQSGALWLLPLSDVPSTSSIHPLSIQAYSDITTVVDYLVRILPTGTILKQVSGQYGSNLELLTALEAWPYLASSLSKRNQRHVITRWTGLTRYVCVYCSSWAIDKRKFVMEDGSVRFQFADPTDFKGFWWLQYELFHGSERLGIRRAWLAQLHSVFHRLGIHEEEWEKYSLTTRFDLDFCCIEAHTGQHENDTVSNEPAPYLFVRCIPRPSDDEATWRSWAKRAKYFWSFDASGREEMSESTRVSLGLPSFTTKVVVRHCAWNLDVSKAIEGIHLSNGFDPKTTDLACSLGYPLMEVGNEGQFQELKDSTIIICDNHSTSNTETESSAIRDTKLLLLSGLFLIFVLTSSRRMFGS</sequence>
<name>V2X0U8_MONRO</name>
<keyword evidence="2" id="KW-1185">Reference proteome</keyword>
<dbReference type="Proteomes" id="UP000017559">
    <property type="component" value="Unassembled WGS sequence"/>
</dbReference>
<dbReference type="EMBL" id="AWSO01000982">
    <property type="protein sequence ID" value="ESK86075.1"/>
    <property type="molecule type" value="Genomic_DNA"/>
</dbReference>